<evidence type="ECO:0000256" key="1">
    <source>
        <dbReference type="ARBA" id="ARBA00022786"/>
    </source>
</evidence>
<dbReference type="SUPFAM" id="SSF49785">
    <property type="entry name" value="Galactose-binding domain-like"/>
    <property type="match status" value="1"/>
</dbReference>
<dbReference type="PROSITE" id="PS51114">
    <property type="entry name" value="FBA"/>
    <property type="match status" value="1"/>
</dbReference>
<dbReference type="InterPro" id="IPR007397">
    <property type="entry name" value="F-box-assoc_dom"/>
</dbReference>
<name>A0A3Q1KF00_ANATE</name>
<dbReference type="GO" id="GO:0061630">
    <property type="term" value="F:ubiquitin protein ligase activity"/>
    <property type="evidence" value="ECO:0007669"/>
    <property type="project" value="TreeGrafter"/>
</dbReference>
<protein>
    <submittedName>
        <fullName evidence="4">Uncharacterized protein</fullName>
    </submittedName>
</protein>
<dbReference type="InterPro" id="IPR001810">
    <property type="entry name" value="F-box_dom"/>
</dbReference>
<keyword evidence="1" id="KW-0833">Ubl conjugation pathway</keyword>
<dbReference type="Gene3D" id="1.20.1280.50">
    <property type="match status" value="1"/>
</dbReference>
<evidence type="ECO:0000313" key="5">
    <source>
        <dbReference type="Proteomes" id="UP000265040"/>
    </source>
</evidence>
<dbReference type="AlphaFoldDB" id="A0A3Q1KF00"/>
<gene>
    <name evidence="4" type="primary">FBXO44</name>
</gene>
<evidence type="ECO:0000313" key="4">
    <source>
        <dbReference type="Ensembl" id="ENSATEP00000034106.3"/>
    </source>
</evidence>
<dbReference type="Pfam" id="PF12937">
    <property type="entry name" value="F-box-like"/>
    <property type="match status" value="1"/>
</dbReference>
<dbReference type="SUPFAM" id="SSF81383">
    <property type="entry name" value="F-box domain"/>
    <property type="match status" value="1"/>
</dbReference>
<dbReference type="InterPro" id="IPR039752">
    <property type="entry name" value="F-box_only"/>
</dbReference>
<sequence>MTSSATVQSGWFSVPLEILEKLFLNLPPEEVVCTCRLVCRQWKEVADSEYLWRERCRRERYHLRDVSRTPKDWRLFYFLCKKRRNLLKNPRAEDQLQGWKLLATGRDKWTVEDVRVPHPDERVQKNFVTSCQMCRKSQLIDLEREGYNPEFMDHFQPDIKISDWYEAQWENCSKYGIYVELLNQNKEPVHTFAPKAVFVWLGNSAKWNQMSHVFQNYGPGVRYIRFTHGGEDTAYWGDVYGVRLTDSCVEICPSVETQ</sequence>
<dbReference type="InterPro" id="IPR008979">
    <property type="entry name" value="Galactose-bd-like_sf"/>
</dbReference>
<dbReference type="Pfam" id="PF04300">
    <property type="entry name" value="FBA"/>
    <property type="match status" value="1"/>
</dbReference>
<dbReference type="InterPro" id="IPR036047">
    <property type="entry name" value="F-box-like_dom_sf"/>
</dbReference>
<keyword evidence="5" id="KW-1185">Reference proteome</keyword>
<dbReference type="GO" id="GO:0036503">
    <property type="term" value="P:ERAD pathway"/>
    <property type="evidence" value="ECO:0007669"/>
    <property type="project" value="TreeGrafter"/>
</dbReference>
<dbReference type="Gene3D" id="2.60.120.260">
    <property type="entry name" value="Galactose-binding domain-like"/>
    <property type="match status" value="1"/>
</dbReference>
<evidence type="ECO:0000259" key="3">
    <source>
        <dbReference type="PROSITE" id="PS51114"/>
    </source>
</evidence>
<proteinExistence type="predicted"/>
<feature type="domain" description="FBA" evidence="3">
    <location>
        <begin position="76"/>
        <end position="253"/>
    </location>
</feature>
<accession>A0A3Q1KF00</accession>
<organism evidence="4 5">
    <name type="scientific">Anabas testudineus</name>
    <name type="common">Climbing perch</name>
    <name type="synonym">Anthias testudineus</name>
    <dbReference type="NCBI Taxonomy" id="64144"/>
    <lineage>
        <taxon>Eukaryota</taxon>
        <taxon>Metazoa</taxon>
        <taxon>Chordata</taxon>
        <taxon>Craniata</taxon>
        <taxon>Vertebrata</taxon>
        <taxon>Euteleostomi</taxon>
        <taxon>Actinopterygii</taxon>
        <taxon>Neopterygii</taxon>
        <taxon>Teleostei</taxon>
        <taxon>Neoteleostei</taxon>
        <taxon>Acanthomorphata</taxon>
        <taxon>Anabantaria</taxon>
        <taxon>Anabantiformes</taxon>
        <taxon>Anabantoidei</taxon>
        <taxon>Anabantidae</taxon>
        <taxon>Anabas</taxon>
    </lineage>
</organism>
<dbReference type="SMART" id="SM00256">
    <property type="entry name" value="FBOX"/>
    <property type="match status" value="1"/>
</dbReference>
<dbReference type="PROSITE" id="PS50181">
    <property type="entry name" value="FBOX"/>
    <property type="match status" value="1"/>
</dbReference>
<dbReference type="SMART" id="SM01198">
    <property type="entry name" value="FBA"/>
    <property type="match status" value="1"/>
</dbReference>
<dbReference type="PANTHER" id="PTHR12125">
    <property type="entry name" value="F-BOX ONLY PROTEIN 6-LIKE PROTEIN"/>
    <property type="match status" value="1"/>
</dbReference>
<evidence type="ECO:0000259" key="2">
    <source>
        <dbReference type="PROSITE" id="PS50181"/>
    </source>
</evidence>
<dbReference type="GO" id="GO:0005737">
    <property type="term" value="C:cytoplasm"/>
    <property type="evidence" value="ECO:0007669"/>
    <property type="project" value="TreeGrafter"/>
</dbReference>
<reference evidence="4" key="3">
    <citation type="submission" date="2025-09" db="UniProtKB">
        <authorList>
            <consortium name="Ensembl"/>
        </authorList>
    </citation>
    <scope>IDENTIFICATION</scope>
</reference>
<dbReference type="GeneTree" id="ENSGT00940000159408"/>
<reference evidence="4" key="2">
    <citation type="submission" date="2025-08" db="UniProtKB">
        <authorList>
            <consortium name="Ensembl"/>
        </authorList>
    </citation>
    <scope>IDENTIFICATION</scope>
</reference>
<feature type="domain" description="F-box" evidence="2">
    <location>
        <begin position="8"/>
        <end position="55"/>
    </location>
</feature>
<dbReference type="Ensembl" id="ENSATET00000034602.3">
    <property type="protein sequence ID" value="ENSATEP00000034106.3"/>
    <property type="gene ID" value="ENSATEG00000025951.2"/>
</dbReference>
<dbReference type="Proteomes" id="UP000265040">
    <property type="component" value="Chromosome 7"/>
</dbReference>
<dbReference type="GO" id="GO:0006516">
    <property type="term" value="P:glycoprotein catabolic process"/>
    <property type="evidence" value="ECO:0007669"/>
    <property type="project" value="TreeGrafter"/>
</dbReference>
<reference evidence="4" key="1">
    <citation type="submission" date="2021-04" db="EMBL/GenBank/DDBJ databases">
        <authorList>
            <consortium name="Wellcome Sanger Institute Data Sharing"/>
        </authorList>
    </citation>
    <scope>NUCLEOTIDE SEQUENCE [LARGE SCALE GENOMIC DNA]</scope>
</reference>
<dbReference type="FunFam" id="1.20.1280.50:FF:000002">
    <property type="entry name" value="F-box only protein 44"/>
    <property type="match status" value="1"/>
</dbReference>
<dbReference type="GO" id="GO:0031146">
    <property type="term" value="P:SCF-dependent proteasomal ubiquitin-dependent protein catabolic process"/>
    <property type="evidence" value="ECO:0007669"/>
    <property type="project" value="TreeGrafter"/>
</dbReference>
<dbReference type="GO" id="GO:0019005">
    <property type="term" value="C:SCF ubiquitin ligase complex"/>
    <property type="evidence" value="ECO:0007669"/>
    <property type="project" value="TreeGrafter"/>
</dbReference>
<dbReference type="FunFam" id="2.60.120.260:FF:000012">
    <property type="entry name" value="F-box only protein 2"/>
    <property type="match status" value="1"/>
</dbReference>
<dbReference type="PANTHER" id="PTHR12125:SF12">
    <property type="entry name" value="F-BOX ONLY PROTEIN 6"/>
    <property type="match status" value="1"/>
</dbReference>